<dbReference type="FunCoup" id="A0A2J7QW32">
    <property type="interactions" value="9"/>
</dbReference>
<dbReference type="STRING" id="105785.A0A2J7QW32"/>
<evidence type="ECO:0000256" key="7">
    <source>
        <dbReference type="PIRNR" id="PIRNR000862"/>
    </source>
</evidence>
<dbReference type="EMBL" id="NEVH01009768">
    <property type="protein sequence ID" value="PNF32784.1"/>
    <property type="molecule type" value="Genomic_DNA"/>
</dbReference>
<evidence type="ECO:0000256" key="3">
    <source>
        <dbReference type="ARBA" id="ARBA00022801"/>
    </source>
</evidence>
<keyword evidence="4 7" id="KW-0442">Lipid degradation</keyword>
<dbReference type="AlphaFoldDB" id="A0A2J7QW32"/>
<feature type="domain" description="Serine aminopeptidase S33" evidence="11">
    <location>
        <begin position="100"/>
        <end position="217"/>
    </location>
</feature>
<name>A0A2J7QW32_9NEOP</name>
<dbReference type="FunFam" id="3.40.50.1820:FF:000021">
    <property type="entry name" value="Lipase"/>
    <property type="match status" value="1"/>
</dbReference>
<evidence type="ECO:0000256" key="1">
    <source>
        <dbReference type="ARBA" id="ARBA00010701"/>
    </source>
</evidence>
<evidence type="ECO:0000256" key="9">
    <source>
        <dbReference type="SAM" id="SignalP"/>
    </source>
</evidence>
<comment type="similarity">
    <text evidence="1 7">Belongs to the AB hydrolase superfamily. Lipase family.</text>
</comment>
<dbReference type="SUPFAM" id="SSF53474">
    <property type="entry name" value="alpha/beta-Hydrolases"/>
    <property type="match status" value="1"/>
</dbReference>
<accession>A0A2J7QW32</accession>
<evidence type="ECO:0000313" key="12">
    <source>
        <dbReference type="EMBL" id="PNF32784.1"/>
    </source>
</evidence>
<keyword evidence="2 9" id="KW-0732">Signal</keyword>
<dbReference type="Pfam" id="PF12146">
    <property type="entry name" value="Hydrolase_4"/>
    <property type="match status" value="1"/>
</dbReference>
<feature type="active site" description="Nucleophile" evidence="8">
    <location>
        <position position="171"/>
    </location>
</feature>
<feature type="domain" description="Partial AB-hydrolase lipase" evidence="10">
    <location>
        <begin position="39"/>
        <end position="95"/>
    </location>
</feature>
<dbReference type="PANTHER" id="PTHR11005">
    <property type="entry name" value="LYSOSOMAL ACID LIPASE-RELATED"/>
    <property type="match status" value="1"/>
</dbReference>
<keyword evidence="3 7" id="KW-0378">Hydrolase</keyword>
<keyword evidence="6" id="KW-0325">Glycoprotein</keyword>
<protein>
    <recommendedName>
        <fullName evidence="7">Lipase</fullName>
    </recommendedName>
</protein>
<evidence type="ECO:0000256" key="2">
    <source>
        <dbReference type="ARBA" id="ARBA00022729"/>
    </source>
</evidence>
<gene>
    <name evidence="12" type="primary">Lip3_10</name>
    <name evidence="12" type="ORF">B7P43_G04504</name>
</gene>
<dbReference type="OrthoDB" id="9974421at2759"/>
<dbReference type="InParanoid" id="A0A2J7QW32"/>
<reference evidence="12 13" key="1">
    <citation type="submission" date="2017-12" db="EMBL/GenBank/DDBJ databases">
        <title>Hemimetabolous genomes reveal molecular basis of termite eusociality.</title>
        <authorList>
            <person name="Harrison M.C."/>
            <person name="Jongepier E."/>
            <person name="Robertson H.M."/>
            <person name="Arning N."/>
            <person name="Bitard-Feildel T."/>
            <person name="Chao H."/>
            <person name="Childers C.P."/>
            <person name="Dinh H."/>
            <person name="Doddapaneni H."/>
            <person name="Dugan S."/>
            <person name="Gowin J."/>
            <person name="Greiner C."/>
            <person name="Han Y."/>
            <person name="Hu H."/>
            <person name="Hughes D.S.T."/>
            <person name="Huylmans A.-K."/>
            <person name="Kemena C."/>
            <person name="Kremer L.P.M."/>
            <person name="Lee S.L."/>
            <person name="Lopez-Ezquerra A."/>
            <person name="Mallet L."/>
            <person name="Monroy-Kuhn J.M."/>
            <person name="Moser A."/>
            <person name="Murali S.C."/>
            <person name="Muzny D.M."/>
            <person name="Otani S."/>
            <person name="Piulachs M.-D."/>
            <person name="Poelchau M."/>
            <person name="Qu J."/>
            <person name="Schaub F."/>
            <person name="Wada-Katsumata A."/>
            <person name="Worley K.C."/>
            <person name="Xie Q."/>
            <person name="Ylla G."/>
            <person name="Poulsen M."/>
            <person name="Gibbs R.A."/>
            <person name="Schal C."/>
            <person name="Richards S."/>
            <person name="Belles X."/>
            <person name="Korb J."/>
            <person name="Bornberg-Bauer E."/>
        </authorList>
    </citation>
    <scope>NUCLEOTIDE SEQUENCE [LARGE SCALE GENOMIC DNA]</scope>
    <source>
        <tissue evidence="12">Whole body</tissue>
    </source>
</reference>
<dbReference type="Gene3D" id="3.40.50.1820">
    <property type="entry name" value="alpha/beta hydrolase"/>
    <property type="match status" value="1"/>
</dbReference>
<feature type="active site" description="Charge relay system" evidence="8">
    <location>
        <position position="345"/>
    </location>
</feature>
<comment type="caution">
    <text evidence="12">The sequence shown here is derived from an EMBL/GenBank/DDBJ whole genome shotgun (WGS) entry which is preliminary data.</text>
</comment>
<evidence type="ECO:0000259" key="10">
    <source>
        <dbReference type="Pfam" id="PF04083"/>
    </source>
</evidence>
<sequence>MATRQMIVAICLTAAVCLTEARSVIQEKAYNPDTSLTTPELIAKYGYPAESHTVVTDDGYILTLHRIPSSKRVAQKSPVLLQHGLLCSSADWVISGPDEGLAYLLADRGYDVWLGNARGNVYSRKHVDLRPSDKKFWDFSWHEMGVSDLPAVIDYILQTTGSEQIFYGGHSMGTTMFYVMASERPEYNTKIRAMISLAPVAFMSHLKSPMIQLASKVGDELKWLLDLMGVYEFLPHSDLLSLIGEALCNDHAITADLCANVLFLIAGFDSPQLNKTLLPVILGHTPAGASTKQLLHYGQEVESGKFRQYDYGLVGNLLKYGRINPPDYDLSKVTAPLAVYYSDNDWLSAVKDVDKLSEKVPNLVEKFHVPLEKFNHLDFLWAIDVDVVVYEDVIKLLENY</sequence>
<dbReference type="InterPro" id="IPR025483">
    <property type="entry name" value="Lipase_euk"/>
</dbReference>
<dbReference type="GO" id="GO:0016042">
    <property type="term" value="P:lipid catabolic process"/>
    <property type="evidence" value="ECO:0007669"/>
    <property type="project" value="UniProtKB-KW"/>
</dbReference>
<evidence type="ECO:0000256" key="8">
    <source>
        <dbReference type="PIRSR" id="PIRSR000862-1"/>
    </source>
</evidence>
<dbReference type="Pfam" id="PF04083">
    <property type="entry name" value="Abhydro_lipase"/>
    <property type="match status" value="1"/>
</dbReference>
<feature type="active site" description="Charge relay system" evidence="8">
    <location>
        <position position="376"/>
    </location>
</feature>
<keyword evidence="13" id="KW-1185">Reference proteome</keyword>
<keyword evidence="5" id="KW-0443">Lipid metabolism</keyword>
<evidence type="ECO:0000259" key="11">
    <source>
        <dbReference type="Pfam" id="PF12146"/>
    </source>
</evidence>
<dbReference type="InterPro" id="IPR006693">
    <property type="entry name" value="AB_hydrolase_lipase"/>
</dbReference>
<evidence type="ECO:0000256" key="5">
    <source>
        <dbReference type="ARBA" id="ARBA00023098"/>
    </source>
</evidence>
<dbReference type="PIRSF" id="PIRSF000862">
    <property type="entry name" value="Steryl_ester_lip"/>
    <property type="match status" value="1"/>
</dbReference>
<evidence type="ECO:0000313" key="13">
    <source>
        <dbReference type="Proteomes" id="UP000235965"/>
    </source>
</evidence>
<dbReference type="InterPro" id="IPR029058">
    <property type="entry name" value="AB_hydrolase_fold"/>
</dbReference>
<evidence type="ECO:0000256" key="6">
    <source>
        <dbReference type="ARBA" id="ARBA00023180"/>
    </source>
</evidence>
<dbReference type="GO" id="GO:0016788">
    <property type="term" value="F:hydrolase activity, acting on ester bonds"/>
    <property type="evidence" value="ECO:0007669"/>
    <property type="project" value="InterPro"/>
</dbReference>
<feature type="chain" id="PRO_5014476352" description="Lipase" evidence="9">
    <location>
        <begin position="22"/>
        <end position="400"/>
    </location>
</feature>
<evidence type="ECO:0000256" key="4">
    <source>
        <dbReference type="ARBA" id="ARBA00022963"/>
    </source>
</evidence>
<proteinExistence type="inferred from homology"/>
<organism evidence="12 13">
    <name type="scientific">Cryptotermes secundus</name>
    <dbReference type="NCBI Taxonomy" id="105785"/>
    <lineage>
        <taxon>Eukaryota</taxon>
        <taxon>Metazoa</taxon>
        <taxon>Ecdysozoa</taxon>
        <taxon>Arthropoda</taxon>
        <taxon>Hexapoda</taxon>
        <taxon>Insecta</taxon>
        <taxon>Pterygota</taxon>
        <taxon>Neoptera</taxon>
        <taxon>Polyneoptera</taxon>
        <taxon>Dictyoptera</taxon>
        <taxon>Blattodea</taxon>
        <taxon>Blattoidea</taxon>
        <taxon>Termitoidae</taxon>
        <taxon>Kalotermitidae</taxon>
        <taxon>Cryptotermitinae</taxon>
        <taxon>Cryptotermes</taxon>
    </lineage>
</organism>
<dbReference type="InterPro" id="IPR022742">
    <property type="entry name" value="Hydrolase_4"/>
</dbReference>
<feature type="signal peptide" evidence="9">
    <location>
        <begin position="1"/>
        <end position="21"/>
    </location>
</feature>
<dbReference type="Proteomes" id="UP000235965">
    <property type="component" value="Unassembled WGS sequence"/>
</dbReference>